<name>A0A0J8GWI4_9ALTE</name>
<protein>
    <submittedName>
        <fullName evidence="2">Toluene ABC transporter substrate-binding protein</fullName>
    </submittedName>
</protein>
<comment type="caution">
    <text evidence="2">The sequence shown here is derived from an EMBL/GenBank/DDBJ whole genome shotgun (WGS) entry which is preliminary data.</text>
</comment>
<organism evidence="2 3">
    <name type="scientific">Catenovulum maritimum</name>
    <dbReference type="NCBI Taxonomy" id="1513271"/>
    <lineage>
        <taxon>Bacteria</taxon>
        <taxon>Pseudomonadati</taxon>
        <taxon>Pseudomonadota</taxon>
        <taxon>Gammaproteobacteria</taxon>
        <taxon>Alteromonadales</taxon>
        <taxon>Alteromonadaceae</taxon>
        <taxon>Catenovulum</taxon>
    </lineage>
</organism>
<dbReference type="GO" id="GO:0005543">
    <property type="term" value="F:phospholipid binding"/>
    <property type="evidence" value="ECO:0007669"/>
    <property type="project" value="TreeGrafter"/>
</dbReference>
<dbReference type="InterPro" id="IPR003399">
    <property type="entry name" value="Mce/MlaD"/>
</dbReference>
<evidence type="ECO:0000259" key="1">
    <source>
        <dbReference type="Pfam" id="PF02470"/>
    </source>
</evidence>
<proteinExistence type="predicted"/>
<dbReference type="PANTHER" id="PTHR33371">
    <property type="entry name" value="INTERMEMBRANE PHOSPHOLIPID TRANSPORT SYSTEM BINDING PROTEIN MLAD-RELATED"/>
    <property type="match status" value="1"/>
</dbReference>
<dbReference type="PATRIC" id="fig|1513271.3.peg.2269"/>
<dbReference type="InterPro" id="IPR052336">
    <property type="entry name" value="MlaD_Phospholipid_Transporter"/>
</dbReference>
<sequence length="156" mass="16712">MNNRKIEILVGAFIAVGIAAILFLALKVANSGSMTSGETYQLLAKFDNIGGLKVRSPVKVGGVVVGRVSAIQLHPQEYIPVVTMDISVDYPNFPDTSTLSILTAGLLGEQFLGLEPGFMMEGIETLGDGDYIQDTKSALVLEELIGQFLFSQSDED</sequence>
<gene>
    <name evidence="2" type="ORF">XM47_11135</name>
</gene>
<dbReference type="OrthoDB" id="9788420at2"/>
<feature type="domain" description="Mce/MlaD" evidence="1">
    <location>
        <begin position="39"/>
        <end position="117"/>
    </location>
</feature>
<dbReference type="GO" id="GO:0005548">
    <property type="term" value="F:phospholipid transporter activity"/>
    <property type="evidence" value="ECO:0007669"/>
    <property type="project" value="TreeGrafter"/>
</dbReference>
<reference evidence="2 3" key="1">
    <citation type="submission" date="2015-04" db="EMBL/GenBank/DDBJ databases">
        <title>Draft Genome Sequence of the Novel Agar-Digesting Marine Bacterium Q1.</title>
        <authorList>
            <person name="Li Y."/>
            <person name="Li D."/>
            <person name="Chen G."/>
            <person name="Du Z."/>
        </authorList>
    </citation>
    <scope>NUCLEOTIDE SEQUENCE [LARGE SCALE GENOMIC DNA]</scope>
    <source>
        <strain evidence="2 3">Q1</strain>
    </source>
</reference>
<dbReference type="Proteomes" id="UP000037600">
    <property type="component" value="Unassembled WGS sequence"/>
</dbReference>
<dbReference type="NCBIfam" id="TIGR04430">
    <property type="entry name" value="OM_asym_MlaD"/>
    <property type="match status" value="1"/>
</dbReference>
<dbReference type="Pfam" id="PF02470">
    <property type="entry name" value="MlaD"/>
    <property type="match status" value="1"/>
</dbReference>
<evidence type="ECO:0000313" key="2">
    <source>
        <dbReference type="EMBL" id="KMT65028.1"/>
    </source>
</evidence>
<dbReference type="STRING" id="1513271.XM47_11135"/>
<keyword evidence="3" id="KW-1185">Reference proteome</keyword>
<dbReference type="RefSeq" id="WP_048692512.1">
    <property type="nucleotide sequence ID" value="NZ_KQ130491.1"/>
</dbReference>
<dbReference type="InterPro" id="IPR030970">
    <property type="entry name" value="ABC_MlaD"/>
</dbReference>
<dbReference type="PANTHER" id="PTHR33371:SF4">
    <property type="entry name" value="INTERMEMBRANE PHOSPHOLIPID TRANSPORT SYSTEM BINDING PROTEIN MLAD"/>
    <property type="match status" value="1"/>
</dbReference>
<accession>A0A0J8GWI4</accession>
<dbReference type="EMBL" id="LAZL01000016">
    <property type="protein sequence ID" value="KMT65028.1"/>
    <property type="molecule type" value="Genomic_DNA"/>
</dbReference>
<evidence type="ECO:0000313" key="3">
    <source>
        <dbReference type="Proteomes" id="UP000037600"/>
    </source>
</evidence>
<dbReference type="AlphaFoldDB" id="A0A0J8GWI4"/>